<feature type="domain" description="PE" evidence="2">
    <location>
        <begin position="4"/>
        <end position="93"/>
    </location>
</feature>
<dbReference type="SUPFAM" id="SSF140459">
    <property type="entry name" value="PE/PPE dimer-like"/>
    <property type="match status" value="1"/>
</dbReference>
<dbReference type="InterPro" id="IPR000084">
    <property type="entry name" value="PE-PGRS_N"/>
</dbReference>
<dbReference type="Pfam" id="PF00934">
    <property type="entry name" value="PE"/>
    <property type="match status" value="1"/>
</dbReference>
<gene>
    <name evidence="3" type="ORF">SRL2020028_56250</name>
</gene>
<evidence type="ECO:0000259" key="2">
    <source>
        <dbReference type="Pfam" id="PF00934"/>
    </source>
</evidence>
<dbReference type="RefSeq" id="WP_373878448.1">
    <property type="nucleotide sequence ID" value="NZ_BRXE01000136.1"/>
</dbReference>
<protein>
    <recommendedName>
        <fullName evidence="2">PE domain-containing protein</fullName>
    </recommendedName>
</protein>
<dbReference type="EMBL" id="BRXE01000136">
    <property type="protein sequence ID" value="GLB86369.1"/>
    <property type="molecule type" value="Genomic_DNA"/>
</dbReference>
<dbReference type="Proteomes" id="UP001165663">
    <property type="component" value="Unassembled WGS sequence"/>
</dbReference>
<accession>A0AA37QBG8</accession>
<dbReference type="InterPro" id="IPR038332">
    <property type="entry name" value="PPE_sf"/>
</dbReference>
<comment type="caution">
    <text evidence="3">The sequence shown here is derived from an EMBL/GenBank/DDBJ whole genome shotgun (WGS) entry which is preliminary data.</text>
</comment>
<sequence length="146" mass="15345">MSFVRTYPEHLAAAASNLQSLGAALNVGSAAADVPITTVVPAAVDEVSILTAMQFATHAQRFQELSAQASRIQAMLSATLATSGGSYAETEAATPHRRTDRPRGNRSHSDGGLRYVAARDQLCAYLCRARSGLAGNRGDGVEWAGR</sequence>
<reference evidence="3" key="1">
    <citation type="submission" date="2022-07" db="EMBL/GenBank/DDBJ databases">
        <title>Mycobacterium kiyosense sp. nov., scotochromogenic slow-glowing species isolated from respiratory specimens.</title>
        <authorList>
            <person name="Fukano H."/>
            <person name="Kazumi Y."/>
            <person name="Sakagami N."/>
            <person name="Ato M."/>
            <person name="Mitarai S."/>
            <person name="Hoshino Y."/>
        </authorList>
    </citation>
    <scope>NUCLEOTIDE SEQUENCE</scope>
    <source>
        <strain evidence="3">SRL2020-028</strain>
    </source>
</reference>
<proteinExistence type="predicted"/>
<evidence type="ECO:0000313" key="3">
    <source>
        <dbReference type="EMBL" id="GLB86369.1"/>
    </source>
</evidence>
<dbReference type="Gene3D" id="1.10.287.850">
    <property type="entry name" value="HP0062-like domain"/>
    <property type="match status" value="1"/>
</dbReference>
<name>A0AA37QBG8_9MYCO</name>
<evidence type="ECO:0000256" key="1">
    <source>
        <dbReference type="SAM" id="MobiDB-lite"/>
    </source>
</evidence>
<dbReference type="AlphaFoldDB" id="A0AA37QBG8"/>
<evidence type="ECO:0000313" key="4">
    <source>
        <dbReference type="Proteomes" id="UP001165663"/>
    </source>
</evidence>
<organism evidence="3 4">
    <name type="scientific">Mycobacterium kiyosense</name>
    <dbReference type="NCBI Taxonomy" id="2871094"/>
    <lineage>
        <taxon>Bacteria</taxon>
        <taxon>Bacillati</taxon>
        <taxon>Actinomycetota</taxon>
        <taxon>Actinomycetes</taxon>
        <taxon>Mycobacteriales</taxon>
        <taxon>Mycobacteriaceae</taxon>
        <taxon>Mycobacterium</taxon>
    </lineage>
</organism>
<feature type="region of interest" description="Disordered" evidence="1">
    <location>
        <begin position="86"/>
        <end position="111"/>
    </location>
</feature>
<feature type="compositionally biased region" description="Basic and acidic residues" evidence="1">
    <location>
        <begin position="101"/>
        <end position="111"/>
    </location>
</feature>